<protein>
    <recommendedName>
        <fullName evidence="1">DUF5723 domain-containing protein</fullName>
    </recommendedName>
</protein>
<keyword evidence="3" id="KW-1185">Reference proteome</keyword>
<dbReference type="InterPro" id="IPR043781">
    <property type="entry name" value="DUF5723"/>
</dbReference>
<reference evidence="2 3" key="1">
    <citation type="submission" date="2017-05" db="EMBL/GenBank/DDBJ databases">
        <authorList>
            <person name="Varghese N."/>
            <person name="Submissions S."/>
        </authorList>
    </citation>
    <scope>NUCLEOTIDE SEQUENCE [LARGE SCALE GENOMIC DNA]</scope>
    <source>
        <strain evidence="2 3">DSM 19036</strain>
    </source>
</reference>
<dbReference type="AlphaFoldDB" id="A0A521C6X7"/>
<accession>A0A521C6X7</accession>
<evidence type="ECO:0000313" key="3">
    <source>
        <dbReference type="Proteomes" id="UP000320300"/>
    </source>
</evidence>
<dbReference type="OrthoDB" id="783295at2"/>
<gene>
    <name evidence="2" type="ORF">SAMN06265348_103216</name>
</gene>
<name>A0A521C6X7_9SPHI</name>
<organism evidence="2 3">
    <name type="scientific">Pedobacter westerhofensis</name>
    <dbReference type="NCBI Taxonomy" id="425512"/>
    <lineage>
        <taxon>Bacteria</taxon>
        <taxon>Pseudomonadati</taxon>
        <taxon>Bacteroidota</taxon>
        <taxon>Sphingobacteriia</taxon>
        <taxon>Sphingobacteriales</taxon>
        <taxon>Sphingobacteriaceae</taxon>
        <taxon>Pedobacter</taxon>
    </lineage>
</organism>
<dbReference type="EMBL" id="FXTN01000003">
    <property type="protein sequence ID" value="SMO54440.1"/>
    <property type="molecule type" value="Genomic_DNA"/>
</dbReference>
<dbReference type="RefSeq" id="WP_142527416.1">
    <property type="nucleotide sequence ID" value="NZ_CBCSJO010000004.1"/>
</dbReference>
<proteinExistence type="predicted"/>
<feature type="domain" description="DUF5723" evidence="1">
    <location>
        <begin position="51"/>
        <end position="345"/>
    </location>
</feature>
<sequence length="443" mass="49206">MKKTYVLFCFTTIFTVNVSAQQYGLFHTNTLFDAFENPAQRAFVLDYSRQFASNFFLPNLGLNGGNKGDVNYAIKTRLNEGEIDTEQIPAGNNTRNKFYGNANVYLLTFRSYLSWRDNKEIGFSWQVRADGDADYTNETAIAAKTFGRLNTSQDGLFNGDGYAQTYHQFSLSYRQDETDELAFGGKLSLLSGITYNSGRVDESSLTVNPRSSSVALQGVYKGSFLKKDDIDKKMLIPDFKNPGLSLSFGSSYRDAASGIFLMGNLKDLGFIRWNKNSSTAVINDVITLNRNPGANDLARRVSALVSNKAVQGSFYTPTNAKADFLISKTYGLYTPGFIVSKNLFYNGGDVVLVNTFKMNEFSLAFVPAYNMNKIVLFGAQGIYQTPNFECFMGTDNLFKSSTLLKSTSYSSTGTIGASFYMGLNIKFGYVVEHPLNSSYIPVY</sequence>
<dbReference type="Proteomes" id="UP000320300">
    <property type="component" value="Unassembled WGS sequence"/>
</dbReference>
<dbReference type="Pfam" id="PF18990">
    <property type="entry name" value="DUF5723"/>
    <property type="match status" value="1"/>
</dbReference>
<evidence type="ECO:0000313" key="2">
    <source>
        <dbReference type="EMBL" id="SMO54440.1"/>
    </source>
</evidence>
<evidence type="ECO:0000259" key="1">
    <source>
        <dbReference type="Pfam" id="PF18990"/>
    </source>
</evidence>